<evidence type="ECO:0000256" key="1">
    <source>
        <dbReference type="SAM" id="Phobius"/>
    </source>
</evidence>
<keyword evidence="1" id="KW-0472">Membrane</keyword>
<feature type="transmembrane region" description="Helical" evidence="1">
    <location>
        <begin position="33"/>
        <end position="56"/>
    </location>
</feature>
<organism evidence="2 3">
    <name type="scientific">Pseudomonas aeruginosa</name>
    <dbReference type="NCBI Taxonomy" id="287"/>
    <lineage>
        <taxon>Bacteria</taxon>
        <taxon>Pseudomonadati</taxon>
        <taxon>Pseudomonadota</taxon>
        <taxon>Gammaproteobacteria</taxon>
        <taxon>Pseudomonadales</taxon>
        <taxon>Pseudomonadaceae</taxon>
        <taxon>Pseudomonas</taxon>
    </lineage>
</organism>
<sequence>MASTTLKVKVLTAFGFLAVMLGAVYAPQFAKQILPFAFCVFLAVVLLNAEQILLGVSRYLRRCLKASYPQATKTPQIAASASWCDSIDYDNYYIPSYLRRQGEEQ</sequence>
<comment type="caution">
    <text evidence="2">The sequence shown here is derived from an EMBL/GenBank/DDBJ whole genome shotgun (WGS) entry which is preliminary data.</text>
</comment>
<name>A0A6B1YFP2_PSEAI</name>
<accession>A0A6B1YFP2</accession>
<evidence type="ECO:0000313" key="2">
    <source>
        <dbReference type="EMBL" id="MZZ16554.1"/>
    </source>
</evidence>
<keyword evidence="1" id="KW-0812">Transmembrane</keyword>
<keyword evidence="1" id="KW-1133">Transmembrane helix</keyword>
<protein>
    <submittedName>
        <fullName evidence="2">Uncharacterized protein</fullName>
    </submittedName>
</protein>
<reference evidence="2" key="1">
    <citation type="submission" date="2020-01" db="EMBL/GenBank/DDBJ databases">
        <title>Bacteria Cultured from War Wounds Associated with the Conflict in Eastern Ukraine.</title>
        <authorList>
            <person name="Snesrud E."/>
            <person name="Galac M.R."/>
            <person name="Mc Gann P."/>
            <person name="Valentine K."/>
            <person name="Viacheslav K."/>
        </authorList>
    </citation>
    <scope>NUCLEOTIDE SEQUENCE</scope>
    <source>
        <strain evidence="2">VNMU148</strain>
    </source>
</reference>
<dbReference type="AlphaFoldDB" id="A0A6B1YFP2"/>
<evidence type="ECO:0000313" key="3">
    <source>
        <dbReference type="Proteomes" id="UP000644192"/>
    </source>
</evidence>
<dbReference type="RefSeq" id="WP_121347242.1">
    <property type="nucleotide sequence ID" value="NZ_JBIDIV010000019.1"/>
</dbReference>
<feature type="transmembrane region" description="Helical" evidence="1">
    <location>
        <begin position="7"/>
        <end position="27"/>
    </location>
</feature>
<dbReference type="EMBL" id="WXZT01000029">
    <property type="protein sequence ID" value="MZZ16554.1"/>
    <property type="molecule type" value="Genomic_DNA"/>
</dbReference>
<gene>
    <name evidence="2" type="ORF">GUL26_30260</name>
</gene>
<dbReference type="Proteomes" id="UP000644192">
    <property type="component" value="Unassembled WGS sequence"/>
</dbReference>
<proteinExistence type="predicted"/>